<dbReference type="Proteomes" id="UP000435837">
    <property type="component" value="Unassembled WGS sequence"/>
</dbReference>
<proteinExistence type="predicted"/>
<dbReference type="Gene3D" id="3.50.50.60">
    <property type="entry name" value="FAD/NAD(P)-binding domain"/>
    <property type="match status" value="2"/>
</dbReference>
<evidence type="ECO:0000313" key="2">
    <source>
        <dbReference type="EMBL" id="GFE05309.1"/>
    </source>
</evidence>
<evidence type="ECO:0000313" key="3">
    <source>
        <dbReference type="Proteomes" id="UP000435837"/>
    </source>
</evidence>
<feature type="region of interest" description="Disordered" evidence="1">
    <location>
        <begin position="46"/>
        <end position="107"/>
    </location>
</feature>
<feature type="compositionally biased region" description="Basic and acidic residues" evidence="1">
    <location>
        <begin position="46"/>
        <end position="55"/>
    </location>
</feature>
<feature type="compositionally biased region" description="Polar residues" evidence="1">
    <location>
        <begin position="60"/>
        <end position="76"/>
    </location>
</feature>
<dbReference type="AlphaFoldDB" id="A0A640S2G8"/>
<reference evidence="2 3" key="1">
    <citation type="submission" date="2019-12" db="EMBL/GenBank/DDBJ databases">
        <title>Whole genome shotgun sequence of Streptomyces caniferus NBRC 15389.</title>
        <authorList>
            <person name="Ichikawa N."/>
            <person name="Kimura A."/>
            <person name="Kitahashi Y."/>
            <person name="Komaki H."/>
            <person name="Tamura T."/>
        </authorList>
    </citation>
    <scope>NUCLEOTIDE SEQUENCE [LARGE SCALE GENOMIC DNA]</scope>
    <source>
        <strain evidence="2 3">NBRC 15389</strain>
    </source>
</reference>
<gene>
    <name evidence="2" type="ORF">Scani_15770</name>
</gene>
<sequence length="107" mass="10988">MDLVELPTQGCGLPAFTGATHELAATGLFIAIGRGQRTELLNSHLELDAEGDPKVDAPSTAPTSPAWTADSSTSARPSLPTRPDGQVCAPRWSAAGGQARGARIPVV</sequence>
<evidence type="ECO:0000256" key="1">
    <source>
        <dbReference type="SAM" id="MobiDB-lite"/>
    </source>
</evidence>
<organism evidence="2 3">
    <name type="scientific">Streptomyces caniferus</name>
    <dbReference type="NCBI Taxonomy" id="285557"/>
    <lineage>
        <taxon>Bacteria</taxon>
        <taxon>Bacillati</taxon>
        <taxon>Actinomycetota</taxon>
        <taxon>Actinomycetes</taxon>
        <taxon>Kitasatosporales</taxon>
        <taxon>Streptomycetaceae</taxon>
        <taxon>Streptomyces</taxon>
    </lineage>
</organism>
<accession>A0A640S2G8</accession>
<dbReference type="InterPro" id="IPR036188">
    <property type="entry name" value="FAD/NAD-bd_sf"/>
</dbReference>
<comment type="caution">
    <text evidence="2">The sequence shown here is derived from an EMBL/GenBank/DDBJ whole genome shotgun (WGS) entry which is preliminary data.</text>
</comment>
<name>A0A640S2G8_9ACTN</name>
<protein>
    <submittedName>
        <fullName evidence="2">Uncharacterized protein</fullName>
    </submittedName>
</protein>
<dbReference type="EMBL" id="BLIN01000002">
    <property type="protein sequence ID" value="GFE05309.1"/>
    <property type="molecule type" value="Genomic_DNA"/>
</dbReference>